<dbReference type="InterPro" id="IPR003958">
    <property type="entry name" value="CBFA_NFYB_domain"/>
</dbReference>
<dbReference type="GO" id="GO:0046982">
    <property type="term" value="F:protein heterodimerization activity"/>
    <property type="evidence" value="ECO:0007669"/>
    <property type="project" value="InterPro"/>
</dbReference>
<evidence type="ECO:0000313" key="8">
    <source>
        <dbReference type="EMBL" id="RZN64201.1"/>
    </source>
</evidence>
<dbReference type="SUPFAM" id="SSF47113">
    <property type="entry name" value="Histone-fold"/>
    <property type="match status" value="1"/>
</dbReference>
<dbReference type="PANTHER" id="PTHR47828:SF1">
    <property type="entry name" value="ARCHAEAL HISTONE A"/>
    <property type="match status" value="1"/>
</dbReference>
<keyword evidence="5" id="KW-0963">Cytoplasm</keyword>
<dbReference type="PANTHER" id="PTHR47828">
    <property type="entry name" value="ARCHAEAL HISTONE A"/>
    <property type="match status" value="1"/>
</dbReference>
<evidence type="ECO:0000256" key="4">
    <source>
        <dbReference type="ARBA" id="ARBA00022454"/>
    </source>
</evidence>
<feature type="domain" description="Transcription factor CBF/NF-Y/archaeal histone" evidence="7">
    <location>
        <begin position="3"/>
        <end position="64"/>
    </location>
</feature>
<dbReference type="GO" id="GO:0005737">
    <property type="term" value="C:cytoplasm"/>
    <property type="evidence" value="ECO:0007669"/>
    <property type="project" value="UniProtKB-SubCell"/>
</dbReference>
<organism evidence="8 9">
    <name type="scientific">Methanoliparum thermophilum</name>
    <dbReference type="NCBI Taxonomy" id="2491083"/>
    <lineage>
        <taxon>Archaea</taxon>
        <taxon>Methanobacteriati</taxon>
        <taxon>Methanobacteriota</taxon>
        <taxon>Candidatus Methanoliparia</taxon>
        <taxon>Candidatus Methanoliparales</taxon>
        <taxon>Candidatus Methanoliparaceae</taxon>
        <taxon>Candidatus Methanoliparum</taxon>
    </lineage>
</organism>
<evidence type="ECO:0000256" key="5">
    <source>
        <dbReference type="ARBA" id="ARBA00022490"/>
    </source>
</evidence>
<gene>
    <name evidence="8" type="ORF">EF806_05165</name>
</gene>
<dbReference type="InterPro" id="IPR009072">
    <property type="entry name" value="Histone-fold"/>
</dbReference>
<dbReference type="AlphaFoldDB" id="A0A520KRE4"/>
<accession>A0A520KRE4</accession>
<dbReference type="InterPro" id="IPR050947">
    <property type="entry name" value="Archaeal_histone_HMF"/>
</dbReference>
<dbReference type="NCBIfam" id="NF043032">
    <property type="entry name" value="archaea_histone"/>
    <property type="match status" value="1"/>
</dbReference>
<evidence type="ECO:0000256" key="6">
    <source>
        <dbReference type="ARBA" id="ARBA00023125"/>
    </source>
</evidence>
<dbReference type="GO" id="GO:0003677">
    <property type="term" value="F:DNA binding"/>
    <property type="evidence" value="ECO:0007669"/>
    <property type="project" value="UniProtKB-KW"/>
</dbReference>
<dbReference type="InterPro" id="IPR050004">
    <property type="entry name" value="HmfB-like"/>
</dbReference>
<evidence type="ECO:0000313" key="9">
    <source>
        <dbReference type="Proteomes" id="UP000317158"/>
    </source>
</evidence>
<protein>
    <submittedName>
        <fullName evidence="8">Histone family protein</fullName>
    </submittedName>
</protein>
<keyword evidence="4" id="KW-0158">Chromosome</keyword>
<dbReference type="Proteomes" id="UP000317158">
    <property type="component" value="Unassembled WGS sequence"/>
</dbReference>
<evidence type="ECO:0000256" key="3">
    <source>
        <dbReference type="ARBA" id="ARBA00008264"/>
    </source>
</evidence>
<evidence type="ECO:0000256" key="2">
    <source>
        <dbReference type="ARBA" id="ARBA00004496"/>
    </source>
</evidence>
<sequence length="68" mass="7486">MVELPIAPIERIAKKSGAERISEDAKVELAKILEDYGSKIASEAVKLAKHAGRKTIKTEDIKLAREKV</sequence>
<name>A0A520KRE4_METT2</name>
<evidence type="ECO:0000259" key="7">
    <source>
        <dbReference type="Pfam" id="PF00808"/>
    </source>
</evidence>
<dbReference type="Pfam" id="PF00808">
    <property type="entry name" value="CBFD_NFYB_HMF"/>
    <property type="match status" value="1"/>
</dbReference>
<dbReference type="CDD" id="cd22909">
    <property type="entry name" value="HFD_archaea_histone-like"/>
    <property type="match status" value="1"/>
</dbReference>
<comment type="subcellular location">
    <subcellularLocation>
        <location evidence="1">Chromosome</location>
    </subcellularLocation>
    <subcellularLocation>
        <location evidence="2">Cytoplasm</location>
    </subcellularLocation>
</comment>
<proteinExistence type="inferred from homology"/>
<dbReference type="Gene3D" id="1.10.20.10">
    <property type="entry name" value="Histone, subunit A"/>
    <property type="match status" value="1"/>
</dbReference>
<keyword evidence="6" id="KW-0238">DNA-binding</keyword>
<dbReference type="GO" id="GO:0005694">
    <property type="term" value="C:chromosome"/>
    <property type="evidence" value="ECO:0007669"/>
    <property type="project" value="UniProtKB-SubCell"/>
</dbReference>
<evidence type="ECO:0000256" key="1">
    <source>
        <dbReference type="ARBA" id="ARBA00004286"/>
    </source>
</evidence>
<reference evidence="8 9" key="1">
    <citation type="journal article" date="2019" name="Nat. Microbiol.">
        <title>Wide diversity of methane and short-chain alkane metabolisms in uncultured archaea.</title>
        <authorList>
            <person name="Borrel G."/>
            <person name="Adam P.S."/>
            <person name="McKay L.J."/>
            <person name="Chen L.X."/>
            <person name="Sierra-Garcia I.N."/>
            <person name="Sieber C.M."/>
            <person name="Letourneur Q."/>
            <person name="Ghozlane A."/>
            <person name="Andersen G.L."/>
            <person name="Li W.J."/>
            <person name="Hallam S.J."/>
            <person name="Muyzer G."/>
            <person name="de Oliveira V.M."/>
            <person name="Inskeep W.P."/>
            <person name="Banfield J.F."/>
            <person name="Gribaldo S."/>
        </authorList>
    </citation>
    <scope>NUCLEOTIDE SEQUENCE [LARGE SCALE GENOMIC DNA]</scope>
    <source>
        <strain evidence="8">NM1a</strain>
    </source>
</reference>
<comment type="caution">
    <text evidence="8">The sequence shown here is derived from an EMBL/GenBank/DDBJ whole genome shotgun (WGS) entry which is preliminary data.</text>
</comment>
<dbReference type="EMBL" id="RXIF01000009">
    <property type="protein sequence ID" value="RZN64201.1"/>
    <property type="molecule type" value="Genomic_DNA"/>
</dbReference>
<comment type="similarity">
    <text evidence="3">Belongs to the archaeal histone HMF family.</text>
</comment>